<evidence type="ECO:0000313" key="7">
    <source>
        <dbReference type="EMBL" id="AOE44401.1"/>
    </source>
</evidence>
<dbReference type="GO" id="GO:0044208">
    <property type="term" value="P:'de novo' AMP biosynthetic process"/>
    <property type="evidence" value="ECO:0007669"/>
    <property type="project" value="TreeGrafter"/>
</dbReference>
<feature type="binding site" evidence="6">
    <location>
        <position position="146"/>
    </location>
    <ligand>
        <name>dGMP</name>
        <dbReference type="ChEBI" id="CHEBI:57673"/>
    </ligand>
</feature>
<evidence type="ECO:0000256" key="1">
    <source>
        <dbReference type="ARBA" id="ARBA00022598"/>
    </source>
</evidence>
<evidence type="ECO:0000256" key="5">
    <source>
        <dbReference type="ARBA" id="ARBA00022842"/>
    </source>
</evidence>
<feature type="active site" description="Proton acceptor" evidence="6">
    <location>
        <position position="14"/>
    </location>
</feature>
<evidence type="ECO:0000313" key="8">
    <source>
        <dbReference type="Proteomes" id="UP000203019"/>
    </source>
</evidence>
<dbReference type="GO" id="GO:0004019">
    <property type="term" value="F:adenylosuccinate synthase activity"/>
    <property type="evidence" value="ECO:0007669"/>
    <property type="project" value="InterPro"/>
</dbReference>
<evidence type="ECO:0000256" key="4">
    <source>
        <dbReference type="ARBA" id="ARBA00022755"/>
    </source>
</evidence>
<dbReference type="PANTHER" id="PTHR11846">
    <property type="entry name" value="ADENYLOSUCCINATE SYNTHETASE"/>
    <property type="match status" value="1"/>
</dbReference>
<keyword evidence="3 6" id="KW-0547">Nucleotide-binding</keyword>
<comment type="function">
    <text evidence="6">Involved in the synthesis of the atypical nucleotide dZTP (2-amino-2'-deoxyadenosine-5'-triphosphate). Catalyzes the condensation of aspartate with deoxyguanylate into dSMP (N6-succino-2-amino-2'-deoxyadenylate), which undergoes defumarylation and phosphorylation respectively by host PurB and guanylate/nucleoside diphosphate kinases to give dZTP. dZTP is integrated into the viral genome instead of adenine by the viral DNA polymerase. This Z-base probably completely replaces adenosine and forms a triple bond to the opposite T-base. The resulting non-standard viral DNA is called Z-genome. The chemically modified DNA is probably harder for the host bacteria to digest with nucleases or restriction enzymes.</text>
</comment>
<feature type="binding site" evidence="6">
    <location>
        <position position="14"/>
    </location>
    <ligand>
        <name>dGMP</name>
        <dbReference type="ChEBI" id="CHEBI:57673"/>
    </ligand>
</feature>
<dbReference type="EC" id="6.3.4.25" evidence="6"/>
<evidence type="ECO:0000256" key="6">
    <source>
        <dbReference type="HAMAP-Rule" id="MF_04166"/>
    </source>
</evidence>
<dbReference type="PANTHER" id="PTHR11846:SF0">
    <property type="entry name" value="ADENYLOSUCCINATE SYNTHETASE"/>
    <property type="match status" value="1"/>
</dbReference>
<protein>
    <recommendedName>
        <fullName evidence="6">N6-succino-2-amino-2'-deoxyadenylate synthase</fullName>
        <ecNumber evidence="6">6.3.4.25</ecNumber>
    </recommendedName>
    <alternativeName>
        <fullName evidence="6">2-amino-2'-deoxyadenylo-succinate synthase</fullName>
    </alternativeName>
    <alternativeName>
        <fullName evidence="6">PurZ</fullName>
    </alternativeName>
</protein>
<feature type="binding site" evidence="6">
    <location>
        <position position="266"/>
    </location>
    <ligand>
        <name>L-aspartate</name>
        <dbReference type="ChEBI" id="CHEBI:29991"/>
    </ligand>
</feature>
<name>A0A1B3B082_9CAUD</name>
<dbReference type="SMART" id="SM00788">
    <property type="entry name" value="Adenylsucc_synt"/>
    <property type="match status" value="1"/>
</dbReference>
<comment type="cofactor">
    <cofactor evidence="6">
        <name>Mg(2+)</name>
        <dbReference type="ChEBI" id="CHEBI:18420"/>
    </cofactor>
</comment>
<comment type="pathway">
    <text evidence="6">Purine metabolism.</text>
</comment>
<dbReference type="GO" id="GO:0000287">
    <property type="term" value="F:magnesium ion binding"/>
    <property type="evidence" value="ECO:0007669"/>
    <property type="project" value="UniProtKB-UniRule"/>
</dbReference>
<feature type="binding site" evidence="6">
    <location>
        <position position="44"/>
    </location>
    <ligand>
        <name>dGMP</name>
        <dbReference type="ChEBI" id="CHEBI:57673"/>
    </ligand>
</feature>
<keyword evidence="6" id="KW-0067">ATP-binding</keyword>
<dbReference type="GO" id="GO:0046040">
    <property type="term" value="P:IMP metabolic process"/>
    <property type="evidence" value="ECO:0007669"/>
    <property type="project" value="TreeGrafter"/>
</dbReference>
<dbReference type="HAMAP" id="MF_00011">
    <property type="entry name" value="Adenylosucc_synth"/>
    <property type="match status" value="1"/>
</dbReference>
<feature type="binding site" evidence="6">
    <location>
        <position position="17"/>
    </location>
    <ligand>
        <name>ATP</name>
        <dbReference type="ChEBI" id="CHEBI:30616"/>
    </ligand>
</feature>
<feature type="binding site" evidence="6">
    <location>
        <position position="187"/>
    </location>
    <ligand>
        <name>ATP</name>
        <dbReference type="ChEBI" id="CHEBI:30616"/>
    </ligand>
</feature>
<dbReference type="Proteomes" id="UP000203019">
    <property type="component" value="Segment"/>
</dbReference>
<feature type="binding site" evidence="6">
    <location>
        <position position="46"/>
    </location>
    <ligand>
        <name>ATP</name>
        <dbReference type="ChEBI" id="CHEBI:30616"/>
    </ligand>
</feature>
<keyword evidence="4 6" id="KW-0658">Purine biosynthesis</keyword>
<dbReference type="InterPro" id="IPR042109">
    <property type="entry name" value="Adenylosuccinate_synth_dom1"/>
</dbReference>
<dbReference type="KEGG" id="vg:29063333"/>
<feature type="binding site" evidence="6">
    <location>
        <position position="46"/>
    </location>
    <ligand>
        <name>Mg(2+)</name>
        <dbReference type="ChEBI" id="CHEBI:18420"/>
    </ligand>
</feature>
<feature type="binding site" evidence="6">
    <location>
        <position position="131"/>
    </location>
    <ligand>
        <name>dGMP</name>
        <dbReference type="ChEBI" id="CHEBI:57673"/>
    </ligand>
</feature>
<feature type="binding site" evidence="6">
    <location>
        <position position="202"/>
    </location>
    <ligand>
        <name>dGMP</name>
        <dbReference type="ChEBI" id="CHEBI:57673"/>
    </ligand>
</feature>
<dbReference type="SUPFAM" id="SSF52540">
    <property type="entry name" value="P-loop containing nucleoside triphosphate hydrolases"/>
    <property type="match status" value="1"/>
</dbReference>
<reference evidence="8" key="1">
    <citation type="submission" date="2016-07" db="EMBL/GenBank/DDBJ databases">
        <authorList>
            <person name="Florea S."/>
            <person name="Webb J.S."/>
            <person name="Jaromczyk J."/>
            <person name="Schardl C.L."/>
        </authorList>
    </citation>
    <scope>NUCLEOTIDE SEQUENCE [LARGE SCALE GENOMIC DNA]</scope>
</reference>
<feature type="binding site" evidence="6">
    <location>
        <position position="18"/>
    </location>
    <ligand>
        <name>ATP</name>
        <dbReference type="ChEBI" id="CHEBI:30616"/>
    </ligand>
</feature>
<evidence type="ECO:0000256" key="2">
    <source>
        <dbReference type="ARBA" id="ARBA00022723"/>
    </source>
</evidence>
<feature type="binding site" evidence="6">
    <location>
        <position position="14"/>
    </location>
    <ligand>
        <name>Mg(2+)</name>
        <dbReference type="ChEBI" id="CHEBI:18420"/>
    </ligand>
</feature>
<feature type="binding site" evidence="6">
    <location>
        <position position="346"/>
    </location>
    <ligand>
        <name>ATP</name>
        <dbReference type="ChEBI" id="CHEBI:30616"/>
    </ligand>
</feature>
<dbReference type="Gene3D" id="3.40.440.10">
    <property type="entry name" value="Adenylosuccinate Synthetase, subunit A, domain 1"/>
    <property type="match status" value="1"/>
</dbReference>
<keyword evidence="2 6" id="KW-0479">Metal-binding</keyword>
<feature type="binding site" evidence="6">
    <location>
        <position position="47"/>
    </location>
    <ligand>
        <name>ATP</name>
        <dbReference type="ChEBI" id="CHEBI:30616"/>
    </ligand>
</feature>
<dbReference type="InterPro" id="IPR027417">
    <property type="entry name" value="P-loop_NTPase"/>
</dbReference>
<keyword evidence="5 6" id="KW-0460">Magnesium</keyword>
<dbReference type="NCBIfam" id="NF038379">
    <property type="entry name" value="amino_Aden_PurZ"/>
    <property type="match status" value="1"/>
</dbReference>
<feature type="binding site" evidence="6">
    <location>
        <position position="266"/>
    </location>
    <ligand>
        <name>Mg(2+)</name>
        <dbReference type="ChEBI" id="CHEBI:18420"/>
    </ligand>
</feature>
<feature type="binding site" evidence="6">
    <location>
        <position position="14"/>
    </location>
    <ligand>
        <name>ATP</name>
        <dbReference type="ChEBI" id="CHEBI:30616"/>
    </ligand>
</feature>
<dbReference type="GeneID" id="29063333"/>
<proteinExistence type="inferred from homology"/>
<keyword evidence="8" id="KW-1185">Reference proteome</keyword>
<gene>
    <name evidence="7" type="primary">50</name>
    <name evidence="6" type="synonym">purZ</name>
    <name evidence="7" type="ORF">SEA_GHOBES_50</name>
</gene>
<sequence>MAKLDVVVGAQFGSEAKGRVTLELVQRRRAEGRQVVSVRVGGPNAGHVVWDQGHRFAMRSLPVGFVDPDTLLLVAPGSEVDLEVLREEVELVESHGYSVRDRLWLHPQATYLHPKYRKQEQESSLGDRVGSTAKGIGAARAARVWRTAPLVGDVGEFGELGRVYDFLPHLQDHASDPNFAVVVEGTQGYGLGLHAGYYPQCTSNDARGLDFVAQLGAPLPWDLPTRTDFLVHLVVRPFPIRVAGNSGPLAGETSWAELGVPEERTTVTNKVRRVGQFEPELVAEAVRANGVRNSVLHLSFADQLAPYLEGRTEVSEDFWSSPEADRLQEFLYDLPFSQKLLSLGTGPQTSVWLDSLSTYTGGA</sequence>
<dbReference type="InterPro" id="IPR001114">
    <property type="entry name" value="Adenylosuccinate_synthetase"/>
</dbReference>
<comment type="catalytic activity">
    <reaction evidence="6">
        <text>dGMP + L-aspartate + ATP = (2S)-2-amino-2'-deoxyadenylo-succinate + ADP + phosphate + 2 H(+)</text>
        <dbReference type="Rhea" id="RHEA:67628"/>
        <dbReference type="ChEBI" id="CHEBI:15378"/>
        <dbReference type="ChEBI" id="CHEBI:29991"/>
        <dbReference type="ChEBI" id="CHEBI:30616"/>
        <dbReference type="ChEBI" id="CHEBI:43474"/>
        <dbReference type="ChEBI" id="CHEBI:57673"/>
        <dbReference type="ChEBI" id="CHEBI:172924"/>
        <dbReference type="ChEBI" id="CHEBI:456216"/>
        <dbReference type="EC" id="6.3.4.25"/>
    </reaction>
</comment>
<dbReference type="GO" id="GO:0005524">
    <property type="term" value="F:ATP binding"/>
    <property type="evidence" value="ECO:0007669"/>
    <property type="project" value="UniProtKB-UniRule"/>
</dbReference>
<feature type="binding site" evidence="6">
    <location>
        <position position="272"/>
    </location>
    <ligand>
        <name>L-aspartate</name>
        <dbReference type="ChEBI" id="CHEBI:29991"/>
    </ligand>
</feature>
<dbReference type="HAMAP" id="MF_04166">
    <property type="entry name" value="Phage_PURZ"/>
    <property type="match status" value="1"/>
</dbReference>
<dbReference type="RefSeq" id="YP_009281153.1">
    <property type="nucleotide sequence ID" value="NC_031028.1"/>
</dbReference>
<comment type="caution">
    <text evidence="6">Lacks conserved residue(s) required for the propagation of feature annotation.</text>
</comment>
<organism evidence="7 8">
    <name type="scientific">Gordonia phage Ghobes</name>
    <dbReference type="NCBI Taxonomy" id="1887647"/>
    <lineage>
        <taxon>Viruses</taxon>
        <taxon>Duplodnaviria</taxon>
        <taxon>Heunggongvirae</taxon>
        <taxon>Uroviricota</taxon>
        <taxon>Caudoviricetes</taxon>
        <taxon>Ghobesvirus</taxon>
        <taxon>Ghobesvirus ghobes</taxon>
    </lineage>
</organism>
<dbReference type="EMBL" id="KX557278">
    <property type="protein sequence ID" value="AOE44401.1"/>
    <property type="molecule type" value="Genomic_DNA"/>
</dbReference>
<dbReference type="Pfam" id="PF00709">
    <property type="entry name" value="Adenylsucc_synt"/>
    <property type="match status" value="1"/>
</dbReference>
<keyword evidence="1 6" id="KW-0436">Ligase</keyword>
<dbReference type="OrthoDB" id="3451at10239"/>
<comment type="similarity">
    <text evidence="6">Belongs to the Caudovirales PurZ family.</text>
</comment>
<dbReference type="InterPro" id="IPR046383">
    <property type="entry name" value="Phage_PurZ"/>
</dbReference>
<accession>A0A1B3B082</accession>
<evidence type="ECO:0000256" key="3">
    <source>
        <dbReference type="ARBA" id="ARBA00022741"/>
    </source>
</evidence>
<feature type="binding site" evidence="6">
    <location>
        <position position="267"/>
    </location>
    <ligand>
        <name>L-aspartate</name>
        <dbReference type="ChEBI" id="CHEBI:29991"/>
    </ligand>
</feature>
<feature type="binding site" evidence="6">
    <location>
        <position position="132"/>
    </location>
    <ligand>
        <name>dGMP</name>
        <dbReference type="ChEBI" id="CHEBI:57673"/>
    </ligand>
</feature>